<evidence type="ECO:0000256" key="5">
    <source>
        <dbReference type="ARBA" id="ARBA00023136"/>
    </source>
</evidence>
<organism evidence="8 9">
    <name type="scientific">Oldenlandia corymbosa var. corymbosa</name>
    <dbReference type="NCBI Taxonomy" id="529605"/>
    <lineage>
        <taxon>Eukaryota</taxon>
        <taxon>Viridiplantae</taxon>
        <taxon>Streptophyta</taxon>
        <taxon>Embryophyta</taxon>
        <taxon>Tracheophyta</taxon>
        <taxon>Spermatophyta</taxon>
        <taxon>Magnoliopsida</taxon>
        <taxon>eudicotyledons</taxon>
        <taxon>Gunneridae</taxon>
        <taxon>Pentapetalae</taxon>
        <taxon>asterids</taxon>
        <taxon>lamiids</taxon>
        <taxon>Gentianales</taxon>
        <taxon>Rubiaceae</taxon>
        <taxon>Rubioideae</taxon>
        <taxon>Spermacoceae</taxon>
        <taxon>Hedyotis-Oldenlandia complex</taxon>
        <taxon>Oldenlandia</taxon>
    </lineage>
</organism>
<evidence type="ECO:0000259" key="7">
    <source>
        <dbReference type="Pfam" id="PF00892"/>
    </source>
</evidence>
<dbReference type="InterPro" id="IPR000620">
    <property type="entry name" value="EamA_dom"/>
</dbReference>
<dbReference type="GO" id="GO:0016020">
    <property type="term" value="C:membrane"/>
    <property type="evidence" value="ECO:0007669"/>
    <property type="project" value="UniProtKB-SubCell"/>
</dbReference>
<dbReference type="InterPro" id="IPR037185">
    <property type="entry name" value="EmrE-like"/>
</dbReference>
<reference evidence="8" key="1">
    <citation type="submission" date="2023-03" db="EMBL/GenBank/DDBJ databases">
        <authorList>
            <person name="Julca I."/>
        </authorList>
    </citation>
    <scope>NUCLEOTIDE SEQUENCE</scope>
</reference>
<accession>A0AAV1CKM7</accession>
<keyword evidence="9" id="KW-1185">Reference proteome</keyword>
<feature type="transmembrane region" description="Helical" evidence="6">
    <location>
        <begin position="275"/>
        <end position="296"/>
    </location>
</feature>
<feature type="transmembrane region" description="Helical" evidence="6">
    <location>
        <begin position="211"/>
        <end position="232"/>
    </location>
</feature>
<evidence type="ECO:0000256" key="1">
    <source>
        <dbReference type="ARBA" id="ARBA00004141"/>
    </source>
</evidence>
<keyword evidence="4 6" id="KW-1133">Transmembrane helix</keyword>
<comment type="subcellular location">
    <subcellularLocation>
        <location evidence="1 6">Membrane</location>
        <topology evidence="1 6">Multi-pass membrane protein</topology>
    </subcellularLocation>
</comment>
<sequence>MGIRDCLDEWKPVLVMLLVDFVLAIVNLLFKKALNEGMNRLVLITYRQGISALFLAPIAYFWERKSWENLTVGLVCGLFFSGLIGASLTPYFVITGIAYTSATYSCAFINVVPVVTFILAILFRQEKLNLRYRSGRSKLLGTIICLGGTLVLVLYKGVPVINATKTVALQKEKHDAHNQAIGSMFLFAGNLTWASWFIVQAQIGKYYPFQYTSTTIMCFFGAILSAILSVMLDRNMSSWLLKGRLQIITVIYSGLVGTGLVYGAFSWCVKKRGPVFTSAFGPFVQVLVAILEVSFLHQQITLGSILGSLVVVVGMYMLLWGKSKEVDLQKSTEADGRKDNGDCNITLPVTKPAAIVSSTNTSTT</sequence>
<dbReference type="PANTHER" id="PTHR31218">
    <property type="entry name" value="WAT1-RELATED PROTEIN"/>
    <property type="match status" value="1"/>
</dbReference>
<dbReference type="Pfam" id="PF00892">
    <property type="entry name" value="EamA"/>
    <property type="match status" value="2"/>
</dbReference>
<evidence type="ECO:0000313" key="9">
    <source>
        <dbReference type="Proteomes" id="UP001161247"/>
    </source>
</evidence>
<feature type="transmembrane region" description="Helical" evidence="6">
    <location>
        <begin position="74"/>
        <end position="96"/>
    </location>
</feature>
<evidence type="ECO:0000313" key="8">
    <source>
        <dbReference type="EMBL" id="CAI9096194.1"/>
    </source>
</evidence>
<feature type="domain" description="EamA" evidence="7">
    <location>
        <begin position="181"/>
        <end position="319"/>
    </location>
</feature>
<comment type="similarity">
    <text evidence="2 6">Belongs to the drug/metabolite transporter (DMT) superfamily. Plant drug/metabolite exporter (P-DME) (TC 2.A.7.4) family.</text>
</comment>
<proteinExistence type="inferred from homology"/>
<keyword evidence="3 6" id="KW-0812">Transmembrane</keyword>
<feature type="transmembrane region" description="Helical" evidence="6">
    <location>
        <begin position="42"/>
        <end position="62"/>
    </location>
</feature>
<evidence type="ECO:0000256" key="6">
    <source>
        <dbReference type="RuleBase" id="RU363077"/>
    </source>
</evidence>
<dbReference type="EMBL" id="OX459119">
    <property type="protein sequence ID" value="CAI9096194.1"/>
    <property type="molecule type" value="Genomic_DNA"/>
</dbReference>
<dbReference type="AlphaFoldDB" id="A0AAV1CKM7"/>
<feature type="transmembrane region" description="Helical" evidence="6">
    <location>
        <begin position="244"/>
        <end position="263"/>
    </location>
</feature>
<dbReference type="InterPro" id="IPR030184">
    <property type="entry name" value="WAT1-related"/>
</dbReference>
<protein>
    <recommendedName>
        <fullName evidence="6">WAT1-related protein</fullName>
    </recommendedName>
</protein>
<feature type="transmembrane region" description="Helical" evidence="6">
    <location>
        <begin position="12"/>
        <end position="30"/>
    </location>
</feature>
<feature type="domain" description="EamA" evidence="7">
    <location>
        <begin position="12"/>
        <end position="153"/>
    </location>
</feature>
<dbReference type="GO" id="GO:0022857">
    <property type="term" value="F:transmembrane transporter activity"/>
    <property type="evidence" value="ECO:0007669"/>
    <property type="project" value="InterPro"/>
</dbReference>
<dbReference type="Proteomes" id="UP001161247">
    <property type="component" value="Chromosome 2"/>
</dbReference>
<evidence type="ECO:0000256" key="2">
    <source>
        <dbReference type="ARBA" id="ARBA00007635"/>
    </source>
</evidence>
<feature type="transmembrane region" description="Helical" evidence="6">
    <location>
        <begin position="302"/>
        <end position="321"/>
    </location>
</feature>
<name>A0AAV1CKM7_OLDCO</name>
<feature type="transmembrane region" description="Helical" evidence="6">
    <location>
        <begin position="102"/>
        <end position="123"/>
    </location>
</feature>
<feature type="transmembrane region" description="Helical" evidence="6">
    <location>
        <begin position="139"/>
        <end position="158"/>
    </location>
</feature>
<keyword evidence="5 6" id="KW-0472">Membrane</keyword>
<feature type="transmembrane region" description="Helical" evidence="6">
    <location>
        <begin position="178"/>
        <end position="199"/>
    </location>
</feature>
<evidence type="ECO:0000256" key="4">
    <source>
        <dbReference type="ARBA" id="ARBA00022989"/>
    </source>
</evidence>
<evidence type="ECO:0000256" key="3">
    <source>
        <dbReference type="ARBA" id="ARBA00022692"/>
    </source>
</evidence>
<dbReference type="SUPFAM" id="SSF103481">
    <property type="entry name" value="Multidrug resistance efflux transporter EmrE"/>
    <property type="match status" value="2"/>
</dbReference>
<gene>
    <name evidence="8" type="ORF">OLC1_LOCUS7008</name>
</gene>